<evidence type="ECO:0000313" key="6">
    <source>
        <dbReference type="EMBL" id="MBC5635284.1"/>
    </source>
</evidence>
<dbReference type="PRINTS" id="PR00040">
    <property type="entry name" value="HTHMERR"/>
</dbReference>
<dbReference type="InterPro" id="IPR009061">
    <property type="entry name" value="DNA-bd_dom_put_sf"/>
</dbReference>
<dbReference type="PROSITE" id="PS50937">
    <property type="entry name" value="HTH_MERR_2"/>
    <property type="match status" value="1"/>
</dbReference>
<proteinExistence type="predicted"/>
<keyword evidence="1" id="KW-0678">Repressor</keyword>
<feature type="domain" description="HTH merR-type" evidence="5">
    <location>
        <begin position="1"/>
        <end position="70"/>
    </location>
</feature>
<dbReference type="EMBL" id="JACOOL010000001">
    <property type="protein sequence ID" value="MBC5635284.1"/>
    <property type="molecule type" value="Genomic_DNA"/>
</dbReference>
<dbReference type="SMART" id="SM00422">
    <property type="entry name" value="HTH_MERR"/>
    <property type="match status" value="1"/>
</dbReference>
<evidence type="ECO:0000256" key="1">
    <source>
        <dbReference type="ARBA" id="ARBA00022491"/>
    </source>
</evidence>
<sequence>MYTIGQVAKFLGVSRDTLKYYEEKGLVKPEHDAHNGYRKYNEYDIQDVITTNFYREIDIEIKKIQEIRQNMSVVDLESILEEKEEQIVEELEYKSLLLKKIRSVKEACNKINNHLGKYTIKEMGPLEVVGNITDYKAYNEYEMLKINTEEKAVTLKSARRVIYFDQKGIKEDHFVIVREMGDPEHNDNGGILYHPQCMYMVIENGRAVDGGESMDQEVGERLLKIARENGYELAGVTYINILLTTYVDGLERVFLEVYTPLK</sequence>
<dbReference type="InterPro" id="IPR000551">
    <property type="entry name" value="MerR-type_HTH_dom"/>
</dbReference>
<keyword evidence="4" id="KW-0804">Transcription</keyword>
<keyword evidence="3" id="KW-0238">DNA-binding</keyword>
<keyword evidence="7" id="KW-1185">Reference proteome</keyword>
<dbReference type="GO" id="GO:0003700">
    <property type="term" value="F:DNA-binding transcription factor activity"/>
    <property type="evidence" value="ECO:0007669"/>
    <property type="project" value="InterPro"/>
</dbReference>
<evidence type="ECO:0000256" key="2">
    <source>
        <dbReference type="ARBA" id="ARBA00023015"/>
    </source>
</evidence>
<evidence type="ECO:0000259" key="5">
    <source>
        <dbReference type="PROSITE" id="PS50937"/>
    </source>
</evidence>
<evidence type="ECO:0000313" key="7">
    <source>
        <dbReference type="Proteomes" id="UP000637359"/>
    </source>
</evidence>
<dbReference type="RefSeq" id="WP_186867999.1">
    <property type="nucleotide sequence ID" value="NZ_JACOOL010000001.1"/>
</dbReference>
<dbReference type="PANTHER" id="PTHR30204">
    <property type="entry name" value="REDOX-CYCLING DRUG-SENSING TRANSCRIPTIONAL ACTIVATOR SOXR"/>
    <property type="match status" value="1"/>
</dbReference>
<evidence type="ECO:0000256" key="3">
    <source>
        <dbReference type="ARBA" id="ARBA00023125"/>
    </source>
</evidence>
<organism evidence="6 7">
    <name type="scientific">Ornithinibacillus hominis</name>
    <dbReference type="NCBI Taxonomy" id="2763055"/>
    <lineage>
        <taxon>Bacteria</taxon>
        <taxon>Bacillati</taxon>
        <taxon>Bacillota</taxon>
        <taxon>Bacilli</taxon>
        <taxon>Bacillales</taxon>
        <taxon>Bacillaceae</taxon>
        <taxon>Ornithinibacillus</taxon>
    </lineage>
</organism>
<keyword evidence="2" id="KW-0805">Transcription regulation</keyword>
<dbReference type="PANTHER" id="PTHR30204:SF69">
    <property type="entry name" value="MERR-FAMILY TRANSCRIPTIONAL REGULATOR"/>
    <property type="match status" value="1"/>
</dbReference>
<dbReference type="AlphaFoldDB" id="A0A923RF59"/>
<dbReference type="GO" id="GO:0003677">
    <property type="term" value="F:DNA binding"/>
    <property type="evidence" value="ECO:0007669"/>
    <property type="project" value="UniProtKB-KW"/>
</dbReference>
<dbReference type="Proteomes" id="UP000637359">
    <property type="component" value="Unassembled WGS sequence"/>
</dbReference>
<gene>
    <name evidence="6" type="ORF">H8S33_00465</name>
</gene>
<evidence type="ECO:0000256" key="4">
    <source>
        <dbReference type="ARBA" id="ARBA00023163"/>
    </source>
</evidence>
<reference evidence="6" key="1">
    <citation type="submission" date="2020-08" db="EMBL/GenBank/DDBJ databases">
        <title>Genome public.</title>
        <authorList>
            <person name="Liu C."/>
            <person name="Sun Q."/>
        </authorList>
    </citation>
    <scope>NUCLEOTIDE SEQUENCE</scope>
    <source>
        <strain evidence="6">BX22</strain>
    </source>
</reference>
<protein>
    <submittedName>
        <fullName evidence="6">MerR family transcriptional regulator</fullName>
    </submittedName>
</protein>
<accession>A0A923RF59</accession>
<dbReference type="CDD" id="cd00592">
    <property type="entry name" value="HTH_MerR-like"/>
    <property type="match status" value="1"/>
</dbReference>
<dbReference type="SUPFAM" id="SSF46955">
    <property type="entry name" value="Putative DNA-binding domain"/>
    <property type="match status" value="1"/>
</dbReference>
<dbReference type="InterPro" id="IPR047057">
    <property type="entry name" value="MerR_fam"/>
</dbReference>
<comment type="caution">
    <text evidence="6">The sequence shown here is derived from an EMBL/GenBank/DDBJ whole genome shotgun (WGS) entry which is preliminary data.</text>
</comment>
<name>A0A923RF59_9BACI</name>
<dbReference type="Gene3D" id="1.10.1660.10">
    <property type="match status" value="1"/>
</dbReference>
<dbReference type="Pfam" id="PF00376">
    <property type="entry name" value="MerR"/>
    <property type="match status" value="1"/>
</dbReference>